<sequence>MNKERAYILEIEFPLAFFKIPYTVKTRKTFLIPRKKAIFSIFNAFFKEPISFWKIKKRNKSKEEENILKNFLVGSELLTFEKTIEIQRIIQIKSKGFERPPSNTELIVNSKYIFYLVPKEVNLEIDPNPINYYPFAGQNDYLAYSWKLESKEGTIEEKNEINIPNYQLVPSDLIDIYNSRADIIVENALERFIVAKGILKFKEEVKVLKINSKEIILL</sequence>
<evidence type="ECO:0000313" key="2">
    <source>
        <dbReference type="EMBL" id="RIB35412.1"/>
    </source>
</evidence>
<dbReference type="AlphaFoldDB" id="A0A397WNC0"/>
<organism evidence="2 3">
    <name type="scientific">Candidatus Nanoclepta minutus</name>
    <dbReference type="NCBI Taxonomy" id="1940235"/>
    <lineage>
        <taxon>Archaea</taxon>
        <taxon>Nanobdellota</taxon>
        <taxon>Candidatus Nanoclepta</taxon>
    </lineage>
</organism>
<evidence type="ECO:0000256" key="1">
    <source>
        <dbReference type="ARBA" id="ARBA00023118"/>
    </source>
</evidence>
<protein>
    <recommendedName>
        <fullName evidence="4">CRISPR-associated protein Cas5</fullName>
    </recommendedName>
</protein>
<name>A0A397WNC0_9ARCH</name>
<dbReference type="EMBL" id="MWMI01000002">
    <property type="protein sequence ID" value="RIB35412.1"/>
    <property type="molecule type" value="Genomic_DNA"/>
</dbReference>
<comment type="caution">
    <text evidence="2">The sequence shown here is derived from an EMBL/GenBank/DDBJ whole genome shotgun (WGS) entry which is preliminary data.</text>
</comment>
<evidence type="ECO:0008006" key="4">
    <source>
        <dbReference type="Google" id="ProtNLM"/>
    </source>
</evidence>
<accession>A0A397WNC0</accession>
<dbReference type="Proteomes" id="UP000266622">
    <property type="component" value="Unassembled WGS sequence"/>
</dbReference>
<evidence type="ECO:0000313" key="3">
    <source>
        <dbReference type="Proteomes" id="UP000266622"/>
    </source>
</evidence>
<gene>
    <name evidence="2" type="ORF">BXU00_01440</name>
</gene>
<proteinExistence type="predicted"/>
<keyword evidence="1" id="KW-0051">Antiviral defense</keyword>
<dbReference type="GO" id="GO:0051607">
    <property type="term" value="P:defense response to virus"/>
    <property type="evidence" value="ECO:0007669"/>
    <property type="project" value="UniProtKB-KW"/>
</dbReference>
<reference evidence="2 3" key="1">
    <citation type="journal article" date="2018" name="Syst. Appl. Microbiol.">
        <title>A new symbiotic nanoarchaeote (Candidatus Nanoclepta minutus) and its host (Zestosphaera tikiterensis gen. nov., sp. nov.) from a New Zealand hot spring.</title>
        <authorList>
            <person name="St John E."/>
            <person name="Liu Y."/>
            <person name="Podar M."/>
            <person name="Stott M.B."/>
            <person name="Meneghin J."/>
            <person name="Chen Z."/>
            <person name="Lagutin K."/>
            <person name="Mitchell K."/>
            <person name="Reysenbach A.L."/>
        </authorList>
    </citation>
    <scope>NUCLEOTIDE SEQUENCE [LARGE SCALE GENOMIC DNA]</scope>
    <source>
        <strain evidence="2">NZ3</strain>
    </source>
</reference>
<dbReference type="InterPro" id="IPR013422">
    <property type="entry name" value="CRISPR-assoc_prot_Cas5_N"/>
</dbReference>
<dbReference type="NCBIfam" id="TIGR02593">
    <property type="entry name" value="CRISPR_cas5"/>
    <property type="match status" value="1"/>
</dbReference>